<accession>A0A562IS38</accession>
<feature type="compositionally biased region" description="Low complexity" evidence="1">
    <location>
        <begin position="99"/>
        <end position="110"/>
    </location>
</feature>
<dbReference type="EMBL" id="VLKF01000001">
    <property type="protein sequence ID" value="TWH73849.1"/>
    <property type="molecule type" value="Genomic_DNA"/>
</dbReference>
<organism evidence="3 4">
    <name type="scientific">Modestobacter roseus</name>
    <dbReference type="NCBI Taxonomy" id="1181884"/>
    <lineage>
        <taxon>Bacteria</taxon>
        <taxon>Bacillati</taxon>
        <taxon>Actinomycetota</taxon>
        <taxon>Actinomycetes</taxon>
        <taxon>Geodermatophilales</taxon>
        <taxon>Geodermatophilaceae</taxon>
        <taxon>Modestobacter</taxon>
    </lineage>
</organism>
<dbReference type="InterPro" id="IPR006311">
    <property type="entry name" value="TAT_signal"/>
</dbReference>
<evidence type="ECO:0000256" key="2">
    <source>
        <dbReference type="SAM" id="SignalP"/>
    </source>
</evidence>
<dbReference type="PROSITE" id="PS51318">
    <property type="entry name" value="TAT"/>
    <property type="match status" value="1"/>
</dbReference>
<evidence type="ECO:0000313" key="4">
    <source>
        <dbReference type="Proteomes" id="UP000321490"/>
    </source>
</evidence>
<comment type="caution">
    <text evidence="3">The sequence shown here is derived from an EMBL/GenBank/DDBJ whole genome shotgun (WGS) entry which is preliminary data.</text>
</comment>
<keyword evidence="2" id="KW-0732">Signal</keyword>
<name>A0A562IS38_9ACTN</name>
<evidence type="ECO:0008006" key="5">
    <source>
        <dbReference type="Google" id="ProtNLM"/>
    </source>
</evidence>
<keyword evidence="4" id="KW-1185">Reference proteome</keyword>
<sequence length="165" mass="15845">MSAAGSPPPRTGAFSRRTLLVAAMVGTASTAVACTGGSGGDPADAVTPQQADQLAAQLTVQQALVDAYDQAFAADPGLATAAATLAEQARTQLDRLQAAAPGATGSPAPTTGGGPGPADARAWLRTQVVAAADAHAAAAATFSGGRAALLGSIAAGLRGQEGLLA</sequence>
<protein>
    <recommendedName>
        <fullName evidence="5">DUF4439 domain-containing protein</fullName>
    </recommendedName>
</protein>
<dbReference type="OrthoDB" id="5198808at2"/>
<proteinExistence type="predicted"/>
<evidence type="ECO:0000256" key="1">
    <source>
        <dbReference type="SAM" id="MobiDB-lite"/>
    </source>
</evidence>
<reference evidence="3 4" key="1">
    <citation type="submission" date="2019-07" db="EMBL/GenBank/DDBJ databases">
        <title>R&amp;d 2014.</title>
        <authorList>
            <person name="Klenk H.-P."/>
        </authorList>
    </citation>
    <scope>NUCLEOTIDE SEQUENCE [LARGE SCALE GENOMIC DNA]</scope>
    <source>
        <strain evidence="3 4">DSM 45764</strain>
    </source>
</reference>
<feature type="chain" id="PRO_5022139832" description="DUF4439 domain-containing protein" evidence="2">
    <location>
        <begin position="34"/>
        <end position="165"/>
    </location>
</feature>
<dbReference type="AlphaFoldDB" id="A0A562IS38"/>
<evidence type="ECO:0000313" key="3">
    <source>
        <dbReference type="EMBL" id="TWH73849.1"/>
    </source>
</evidence>
<dbReference type="Proteomes" id="UP000321490">
    <property type="component" value="Unassembled WGS sequence"/>
</dbReference>
<dbReference type="RefSeq" id="WP_153362050.1">
    <property type="nucleotide sequence ID" value="NZ_JABGDC010000188.1"/>
</dbReference>
<feature type="signal peptide" evidence="2">
    <location>
        <begin position="1"/>
        <end position="33"/>
    </location>
</feature>
<gene>
    <name evidence="3" type="ORF">JD78_02378</name>
</gene>
<feature type="region of interest" description="Disordered" evidence="1">
    <location>
        <begin position="99"/>
        <end position="119"/>
    </location>
</feature>